<keyword evidence="1" id="KW-0175">Coiled coil</keyword>
<accession>A0A9X5AM89</accession>
<proteinExistence type="predicted"/>
<organism evidence="2 3">
    <name type="scientific">Lactobacillus johnsonii</name>
    <dbReference type="NCBI Taxonomy" id="33959"/>
    <lineage>
        <taxon>Bacteria</taxon>
        <taxon>Bacillati</taxon>
        <taxon>Bacillota</taxon>
        <taxon>Bacilli</taxon>
        <taxon>Lactobacillales</taxon>
        <taxon>Lactobacillaceae</taxon>
        <taxon>Lactobacillus</taxon>
    </lineage>
</organism>
<evidence type="ECO:0000256" key="1">
    <source>
        <dbReference type="SAM" id="Coils"/>
    </source>
</evidence>
<gene>
    <name evidence="2" type="ORF">GJU95_07720</name>
</gene>
<dbReference type="RefSeq" id="WP_155692823.1">
    <property type="nucleotide sequence ID" value="NZ_WKKC01000021.1"/>
</dbReference>
<protein>
    <submittedName>
        <fullName evidence="2">Uncharacterized protein</fullName>
    </submittedName>
</protein>
<dbReference type="Proteomes" id="UP000488295">
    <property type="component" value="Unassembled WGS sequence"/>
</dbReference>
<sequence length="317" mass="36739">MANNNEKIQNLLEAYSEVTPLMNEYLQKLQDIYTYKNNARSDFFTLKRDLNNVVQTLRVIARKEKRKVERLDFLLKSAKREAAQIEDKYIENVDKRGSKELQELLALNISEFSEAYAEQCILYSRTKLRGLGISKMNSYLTTRVEMGAINFEKSNIAKQLAVKLSSAVNGNMSSLKKFSMETLKSDLEPITLALSDFGFVAEAENIKLSVQFSSLDYRIMPERPKSDDISEIFHSRRAQNMYIRRGYTVLNFSRPVYKSMSYLERALAENREYVGTKNAFDKYRAAINDLENYYYSSYVQVGGKPKNFHGHHPNEHE</sequence>
<dbReference type="AlphaFoldDB" id="A0A9X5AM89"/>
<dbReference type="EMBL" id="WKKC01000021">
    <property type="protein sequence ID" value="MTE03654.1"/>
    <property type="molecule type" value="Genomic_DNA"/>
</dbReference>
<evidence type="ECO:0000313" key="2">
    <source>
        <dbReference type="EMBL" id="MTE03654.1"/>
    </source>
</evidence>
<name>A0A9X5AM89_LACJH</name>
<reference evidence="2 3" key="1">
    <citation type="submission" date="2019-11" db="EMBL/GenBank/DDBJ databases">
        <title>Gastrointestinal microbiota of Peromyscus leucopus.</title>
        <authorList>
            <person name="Milovic A."/>
            <person name="Bassam K."/>
            <person name="Barbour A.G."/>
        </authorList>
    </citation>
    <scope>NUCLEOTIDE SEQUENCE [LARGE SCALE GENOMIC DNA]</scope>
    <source>
        <strain evidence="2 3">LL8</strain>
    </source>
</reference>
<evidence type="ECO:0000313" key="3">
    <source>
        <dbReference type="Proteomes" id="UP000488295"/>
    </source>
</evidence>
<comment type="caution">
    <text evidence="2">The sequence shown here is derived from an EMBL/GenBank/DDBJ whole genome shotgun (WGS) entry which is preliminary data.</text>
</comment>
<feature type="coiled-coil region" evidence="1">
    <location>
        <begin position="61"/>
        <end position="88"/>
    </location>
</feature>